<dbReference type="GO" id="GO:0052693">
    <property type="term" value="F:epoxyqueuosine reductase activity"/>
    <property type="evidence" value="ECO:0007669"/>
    <property type="project" value="UniProtKB-EC"/>
</dbReference>
<keyword evidence="8" id="KW-0479">Metal-binding</keyword>
<evidence type="ECO:0000256" key="1">
    <source>
        <dbReference type="ARBA" id="ARBA00002268"/>
    </source>
</evidence>
<keyword evidence="7" id="KW-0819">tRNA processing</keyword>
<evidence type="ECO:0000256" key="6">
    <source>
        <dbReference type="ARBA" id="ARBA00022485"/>
    </source>
</evidence>
<evidence type="ECO:0000256" key="3">
    <source>
        <dbReference type="ARBA" id="ARBA00008207"/>
    </source>
</evidence>
<gene>
    <name evidence="17" type="ORF">DYE49_02910</name>
</gene>
<evidence type="ECO:0000313" key="17">
    <source>
        <dbReference type="EMBL" id="QOS39460.1"/>
    </source>
</evidence>
<sequence>MLNRESKDFYNQEFKELIKEVDALKEKPTLFLHACCGPCLTYPLSILLDHFKVTVGFFNPNIQPLEEYQKRLKTLQDFIKAYSQFRKKDIPLIINEDDFEKYNRLFAERINDQEGGKTCLRCHAYRMGLAYEYANDHHFDYFTTVMTVSCKKPSKELNEIAEKLALKYPDTKYLYSDFKKENGQYKGILIAKEYQLYRQDYCGCLVSLKEREEYKKKKALEMNLKA</sequence>
<dbReference type="UniPathway" id="UPA00392"/>
<keyword evidence="6" id="KW-0004">4Fe-4S</keyword>
<dbReference type="AlphaFoldDB" id="A0A7M1XJX2"/>
<keyword evidence="10" id="KW-0560">Oxidoreductase</keyword>
<evidence type="ECO:0000256" key="15">
    <source>
        <dbReference type="ARBA" id="ARBA00031446"/>
    </source>
</evidence>
<evidence type="ECO:0000256" key="14">
    <source>
        <dbReference type="ARBA" id="ARBA00023284"/>
    </source>
</evidence>
<dbReference type="EC" id="1.17.99.6" evidence="4"/>
<evidence type="ECO:0000313" key="18">
    <source>
        <dbReference type="Proteomes" id="UP000593591"/>
    </source>
</evidence>
<organism evidence="17 18">
    <name type="scientific">Treponema rectale</name>
    <dbReference type="NCBI Taxonomy" id="744512"/>
    <lineage>
        <taxon>Bacteria</taxon>
        <taxon>Pseudomonadati</taxon>
        <taxon>Spirochaetota</taxon>
        <taxon>Spirochaetia</taxon>
        <taxon>Spirochaetales</taxon>
        <taxon>Treponemataceae</taxon>
        <taxon>Treponema</taxon>
    </lineage>
</organism>
<dbReference type="PANTHER" id="PTHR36701:SF1">
    <property type="entry name" value="EPOXYQUEUOSINE REDUCTASE QUEH"/>
    <property type="match status" value="1"/>
</dbReference>
<evidence type="ECO:0000256" key="11">
    <source>
        <dbReference type="ARBA" id="ARBA00023004"/>
    </source>
</evidence>
<keyword evidence="12" id="KW-0411">Iron-sulfur</keyword>
<comment type="catalytic activity">
    <reaction evidence="16">
        <text>epoxyqueuosine(34) in tRNA + AH2 = queuosine(34) in tRNA + A + H2O</text>
        <dbReference type="Rhea" id="RHEA:32159"/>
        <dbReference type="Rhea" id="RHEA-COMP:18571"/>
        <dbReference type="Rhea" id="RHEA-COMP:18582"/>
        <dbReference type="ChEBI" id="CHEBI:13193"/>
        <dbReference type="ChEBI" id="CHEBI:15377"/>
        <dbReference type="ChEBI" id="CHEBI:17499"/>
        <dbReference type="ChEBI" id="CHEBI:194431"/>
        <dbReference type="ChEBI" id="CHEBI:194443"/>
        <dbReference type="EC" id="1.17.99.6"/>
    </reaction>
</comment>
<dbReference type="Proteomes" id="UP000593591">
    <property type="component" value="Chromosome"/>
</dbReference>
<dbReference type="EMBL" id="CP031517">
    <property type="protein sequence ID" value="QOS39460.1"/>
    <property type="molecule type" value="Genomic_DNA"/>
</dbReference>
<dbReference type="GO" id="GO:0008616">
    <property type="term" value="P:tRNA queuosine(34) biosynthetic process"/>
    <property type="evidence" value="ECO:0007669"/>
    <property type="project" value="UniProtKB-UniPathway"/>
</dbReference>
<dbReference type="InterPro" id="IPR003828">
    <property type="entry name" value="QueH"/>
</dbReference>
<evidence type="ECO:0000256" key="13">
    <source>
        <dbReference type="ARBA" id="ARBA00023157"/>
    </source>
</evidence>
<dbReference type="GO" id="GO:0051539">
    <property type="term" value="F:4 iron, 4 sulfur cluster binding"/>
    <property type="evidence" value="ECO:0007669"/>
    <property type="project" value="UniProtKB-KW"/>
</dbReference>
<dbReference type="PANTHER" id="PTHR36701">
    <property type="entry name" value="EPOXYQUEUOSINE REDUCTASE QUEH"/>
    <property type="match status" value="1"/>
</dbReference>
<proteinExistence type="inferred from homology"/>
<evidence type="ECO:0000256" key="10">
    <source>
        <dbReference type="ARBA" id="ARBA00023002"/>
    </source>
</evidence>
<comment type="similarity">
    <text evidence="3">Belongs to the QueH family.</text>
</comment>
<evidence type="ECO:0000256" key="16">
    <source>
        <dbReference type="ARBA" id="ARBA00047415"/>
    </source>
</evidence>
<dbReference type="Pfam" id="PF02677">
    <property type="entry name" value="QueH"/>
    <property type="match status" value="1"/>
</dbReference>
<accession>A0A7M1XJX2</accession>
<keyword evidence="11" id="KW-0408">Iron</keyword>
<evidence type="ECO:0000256" key="5">
    <source>
        <dbReference type="ARBA" id="ARBA00016895"/>
    </source>
</evidence>
<keyword evidence="9" id="KW-0671">Queuosine biosynthesis</keyword>
<evidence type="ECO:0000256" key="2">
    <source>
        <dbReference type="ARBA" id="ARBA00004691"/>
    </source>
</evidence>
<dbReference type="KEGG" id="trc:DYE49_02910"/>
<dbReference type="GO" id="GO:0046872">
    <property type="term" value="F:metal ion binding"/>
    <property type="evidence" value="ECO:0007669"/>
    <property type="project" value="UniProtKB-KW"/>
</dbReference>
<evidence type="ECO:0000256" key="7">
    <source>
        <dbReference type="ARBA" id="ARBA00022694"/>
    </source>
</evidence>
<evidence type="ECO:0000256" key="12">
    <source>
        <dbReference type="ARBA" id="ARBA00023014"/>
    </source>
</evidence>
<evidence type="ECO:0000256" key="8">
    <source>
        <dbReference type="ARBA" id="ARBA00022723"/>
    </source>
</evidence>
<name>A0A7M1XJX2_9SPIR</name>
<keyword evidence="13" id="KW-1015">Disulfide bond</keyword>
<evidence type="ECO:0000256" key="9">
    <source>
        <dbReference type="ARBA" id="ARBA00022785"/>
    </source>
</evidence>
<comment type="function">
    <text evidence="1">Catalyzes the conversion of epoxyqueuosine (oQ) to queuosine (Q), which is a hypermodified base found in the wobble positions of tRNA(Asp), tRNA(Asn), tRNA(His) and tRNA(Tyr).</text>
</comment>
<protein>
    <recommendedName>
        <fullName evidence="5">Epoxyqueuosine reductase QueH</fullName>
        <ecNumber evidence="4">1.17.99.6</ecNumber>
    </recommendedName>
    <alternativeName>
        <fullName evidence="15">Queuosine biosynthesis protein QueH</fullName>
    </alternativeName>
</protein>
<comment type="pathway">
    <text evidence="2">tRNA modification; tRNA-queuosine biosynthesis.</text>
</comment>
<evidence type="ECO:0000256" key="4">
    <source>
        <dbReference type="ARBA" id="ARBA00012622"/>
    </source>
</evidence>
<reference evidence="17 18" key="1">
    <citation type="submission" date="2018-08" db="EMBL/GenBank/DDBJ databases">
        <title>The first complete genome of Treponema rectale (CHPAT), a commensal spirochete of the bovine rectum.</title>
        <authorList>
            <person name="Staton G.J."/>
            <person name="Clegg S.R."/>
            <person name="Carter S.D."/>
            <person name="Radford A.D."/>
            <person name="Darby A."/>
            <person name="Hall N."/>
            <person name="Birtles R.J."/>
            <person name="Evans N.J."/>
        </authorList>
    </citation>
    <scope>NUCLEOTIDE SEQUENCE [LARGE SCALE GENOMIC DNA]</scope>
    <source>
        <strain evidence="17 18">CHPA</strain>
    </source>
</reference>
<keyword evidence="14" id="KW-0676">Redox-active center</keyword>